<dbReference type="EMBL" id="AWUE01014165">
    <property type="protein sequence ID" value="OMP04857.1"/>
    <property type="molecule type" value="Genomic_DNA"/>
</dbReference>
<dbReference type="PANTHER" id="PTHR45631">
    <property type="entry name" value="OS07G0107800 PROTEIN-RELATED"/>
    <property type="match status" value="1"/>
</dbReference>
<name>A0A1R3KCM7_9ROSI</name>
<dbReference type="STRING" id="93759.A0A1R3KCM7"/>
<dbReference type="InterPro" id="IPR024788">
    <property type="entry name" value="Malectin-like_Carb-bd_dom"/>
</dbReference>
<keyword evidence="2" id="KW-0812">Transmembrane</keyword>
<sequence length="296" mass="32347">MSSLRVFSNRKKNCYSIPVDKGERILVRASFYYGNYDGKSSPPVFDLQFDGNYWVTVNTSGSSSDVISHEVIYVVKEDSTSICVAQTQPDQLPFISALELRSLASTMYSHVTPNYAMHMIRRAAFGATQTIRYPVDAYDRIWQRAAGFGLTSVSNTAVTIKVTAEDNPPSAVLENAVTVASTSNYIILLTALPDKPVPIYMAIYFSEVDVLDSTSRRSFQVNVNDKPYSDIIIPPFGGVSEVYITNMSASSKTSITVVPTSDSTLPPIVNAMEIYSLSGPLTSGTNSKDGTFLITS</sequence>
<evidence type="ECO:0000259" key="6">
    <source>
        <dbReference type="Pfam" id="PF12819"/>
    </source>
</evidence>
<evidence type="ECO:0000313" key="8">
    <source>
        <dbReference type="Proteomes" id="UP000187203"/>
    </source>
</evidence>
<dbReference type="GO" id="GO:0016020">
    <property type="term" value="C:membrane"/>
    <property type="evidence" value="ECO:0007669"/>
    <property type="project" value="UniProtKB-SubCell"/>
</dbReference>
<protein>
    <recommendedName>
        <fullName evidence="6">Malectin-like domain-containing protein</fullName>
    </recommendedName>
</protein>
<evidence type="ECO:0000256" key="2">
    <source>
        <dbReference type="ARBA" id="ARBA00022692"/>
    </source>
</evidence>
<dbReference type="AlphaFoldDB" id="A0A1R3KCM7"/>
<keyword evidence="3" id="KW-0732">Signal</keyword>
<evidence type="ECO:0000256" key="5">
    <source>
        <dbReference type="ARBA" id="ARBA00023136"/>
    </source>
</evidence>
<keyword evidence="8" id="KW-1185">Reference proteome</keyword>
<evidence type="ECO:0000256" key="3">
    <source>
        <dbReference type="ARBA" id="ARBA00022729"/>
    </source>
</evidence>
<dbReference type="OrthoDB" id="2143199at2759"/>
<feature type="domain" description="Malectin-like" evidence="6">
    <location>
        <begin position="2"/>
        <end position="276"/>
    </location>
</feature>
<dbReference type="Pfam" id="PF12819">
    <property type="entry name" value="Malectin_like"/>
    <property type="match status" value="1"/>
</dbReference>
<comment type="caution">
    <text evidence="7">The sequence shown here is derived from an EMBL/GenBank/DDBJ whole genome shotgun (WGS) entry which is preliminary data.</text>
</comment>
<evidence type="ECO:0000256" key="1">
    <source>
        <dbReference type="ARBA" id="ARBA00004167"/>
    </source>
</evidence>
<dbReference type="PANTHER" id="PTHR45631:SF44">
    <property type="entry name" value="CARBOHYDRATE-BINDING PROTEIN OF THE ER PROTEIN"/>
    <property type="match status" value="1"/>
</dbReference>
<evidence type="ECO:0000256" key="4">
    <source>
        <dbReference type="ARBA" id="ARBA00022989"/>
    </source>
</evidence>
<accession>A0A1R3KCM7</accession>
<proteinExistence type="predicted"/>
<gene>
    <name evidence="7" type="ORF">COLO4_09241</name>
</gene>
<dbReference type="Proteomes" id="UP000187203">
    <property type="component" value="Unassembled WGS sequence"/>
</dbReference>
<keyword evidence="5" id="KW-0472">Membrane</keyword>
<keyword evidence="4" id="KW-1133">Transmembrane helix</keyword>
<evidence type="ECO:0000313" key="7">
    <source>
        <dbReference type="EMBL" id="OMP04857.1"/>
    </source>
</evidence>
<organism evidence="7 8">
    <name type="scientific">Corchorus olitorius</name>
    <dbReference type="NCBI Taxonomy" id="93759"/>
    <lineage>
        <taxon>Eukaryota</taxon>
        <taxon>Viridiplantae</taxon>
        <taxon>Streptophyta</taxon>
        <taxon>Embryophyta</taxon>
        <taxon>Tracheophyta</taxon>
        <taxon>Spermatophyta</taxon>
        <taxon>Magnoliopsida</taxon>
        <taxon>eudicotyledons</taxon>
        <taxon>Gunneridae</taxon>
        <taxon>Pentapetalae</taxon>
        <taxon>rosids</taxon>
        <taxon>malvids</taxon>
        <taxon>Malvales</taxon>
        <taxon>Malvaceae</taxon>
        <taxon>Grewioideae</taxon>
        <taxon>Apeibeae</taxon>
        <taxon>Corchorus</taxon>
    </lineage>
</organism>
<reference evidence="8" key="1">
    <citation type="submission" date="2013-09" db="EMBL/GenBank/DDBJ databases">
        <title>Corchorus olitorius genome sequencing.</title>
        <authorList>
            <person name="Alam M."/>
            <person name="Haque M.S."/>
            <person name="Islam M.S."/>
            <person name="Emdad E.M."/>
            <person name="Islam M.M."/>
            <person name="Ahmed B."/>
            <person name="Halim A."/>
            <person name="Hossen Q.M.M."/>
            <person name="Hossain M.Z."/>
            <person name="Ahmed R."/>
            <person name="Khan M.M."/>
            <person name="Islam R."/>
            <person name="Rashid M.M."/>
            <person name="Khan S.A."/>
            <person name="Rahman M.S."/>
            <person name="Alam M."/>
            <person name="Yahiya A.S."/>
            <person name="Khan M.S."/>
            <person name="Azam M.S."/>
            <person name="Haque T."/>
            <person name="Lashkar M.Z.H."/>
            <person name="Akhand A.I."/>
            <person name="Morshed G."/>
            <person name="Roy S."/>
            <person name="Uddin K.S."/>
            <person name="Rabeya T."/>
            <person name="Hossain A.S."/>
            <person name="Chowdhury A."/>
            <person name="Snigdha A.R."/>
            <person name="Mortoza M.S."/>
            <person name="Matin S.A."/>
            <person name="Hoque S.M.E."/>
            <person name="Islam M.K."/>
            <person name="Roy D.K."/>
            <person name="Haider R."/>
            <person name="Moosa M.M."/>
            <person name="Elias S.M."/>
            <person name="Hasan A.M."/>
            <person name="Jahan S."/>
            <person name="Shafiuddin M."/>
            <person name="Mahmood N."/>
            <person name="Shommy N.S."/>
        </authorList>
    </citation>
    <scope>NUCLEOTIDE SEQUENCE [LARGE SCALE GENOMIC DNA]</scope>
    <source>
        <strain evidence="8">cv. O-4</strain>
    </source>
</reference>
<comment type="subcellular location">
    <subcellularLocation>
        <location evidence="1">Membrane</location>
        <topology evidence="1">Single-pass membrane protein</topology>
    </subcellularLocation>
</comment>